<comment type="caution">
    <text evidence="1">The sequence shown here is derived from an EMBL/GenBank/DDBJ whole genome shotgun (WGS) entry which is preliminary data.</text>
</comment>
<accession>A0ABR8GM28</accession>
<keyword evidence="2" id="KW-1185">Reference proteome</keyword>
<dbReference type="Proteomes" id="UP000660380">
    <property type="component" value="Unassembled WGS sequence"/>
</dbReference>
<dbReference type="EMBL" id="JACJTA010000012">
    <property type="protein sequence ID" value="MBD2604470.1"/>
    <property type="molecule type" value="Genomic_DNA"/>
</dbReference>
<protein>
    <submittedName>
        <fullName evidence="1">Uncharacterized protein</fullName>
    </submittedName>
</protein>
<proteinExistence type="predicted"/>
<dbReference type="RefSeq" id="WP_144238348.1">
    <property type="nucleotide sequence ID" value="NZ_JACJTA010000012.1"/>
</dbReference>
<name>A0ABR8GM28_9CYAN</name>
<reference evidence="1 2" key="1">
    <citation type="journal article" date="2020" name="ISME J.">
        <title>Comparative genomics reveals insights into cyanobacterial evolution and habitat adaptation.</title>
        <authorList>
            <person name="Chen M.Y."/>
            <person name="Teng W.K."/>
            <person name="Zhao L."/>
            <person name="Hu C.X."/>
            <person name="Zhou Y.K."/>
            <person name="Han B.P."/>
            <person name="Song L.R."/>
            <person name="Shu W.S."/>
        </authorList>
    </citation>
    <scope>NUCLEOTIDE SEQUENCE [LARGE SCALE GENOMIC DNA]</scope>
    <source>
        <strain evidence="1 2">FACHB-248</strain>
    </source>
</reference>
<organism evidence="1 2">
    <name type="scientific">Scytonema hofmannii FACHB-248</name>
    <dbReference type="NCBI Taxonomy" id="1842502"/>
    <lineage>
        <taxon>Bacteria</taxon>
        <taxon>Bacillati</taxon>
        <taxon>Cyanobacteriota</taxon>
        <taxon>Cyanophyceae</taxon>
        <taxon>Nostocales</taxon>
        <taxon>Scytonemataceae</taxon>
        <taxon>Scytonema</taxon>
    </lineage>
</organism>
<evidence type="ECO:0000313" key="1">
    <source>
        <dbReference type="EMBL" id="MBD2604470.1"/>
    </source>
</evidence>
<evidence type="ECO:0000313" key="2">
    <source>
        <dbReference type="Proteomes" id="UP000660380"/>
    </source>
</evidence>
<gene>
    <name evidence="1" type="ORF">H6G81_07980</name>
</gene>
<sequence>MSLQLCGTSLQFGGTSLQFGGTSLQLCGMSKNRDIRGDTPNSLFCIRKMRRIIITHLEQNLKSGCAELITPRETVYSVSDIEIQQKLGLTAFTE</sequence>